<proteinExistence type="predicted"/>
<evidence type="ECO:0000313" key="2">
    <source>
        <dbReference type="Proteomes" id="UP001065298"/>
    </source>
</evidence>
<sequence length="1224" mass="135270">MRHTDQSNGKADPVDHVEASDNGELPKAIDKALADGDPVQMRSELDNLPILKALRIYWRIALICMMAAFSAALEGYRFIRQMSNGGTKLNPTHVAVWGGMLSTGQFVGVGLLQIVIDKIGRRFAMHITWLSLAVSVALESAATNWLYWLFARLIGGAGLGMMQATYPVYISENAPTQIRGFLTTSYMLWYVCSQIFAPLALRQLAFTDPYNFQIPIRTQWGMLGGMLLINLFCLPESPWWLVQRGMFDKAEKVLAKTHKGVPGYDVKKELSIIIATVEHKRESTAEDKSQYQEIFRGIHLWRLFICFWPKAMQQLAGQSVTKNYGTYFFQLAGNDDPFTVTVVLAVCQLLGVLTTTLMSDRFGRRWLTIGLFGAGAISMLAIGILGSFDYQSKQLGNVLVFWGCVSNYGVVGGAGISYSYVAEIPTQRLRARTASIALMGSFVLGIAFNYTVPLMLKAWSVRTGYFFGAAGVISCVVGFFVLPEIACRTPAEIDEMFEDKIAPRRFRKHVTQVQVFLEEKGHKEHIAPPATPEAEALQLRARVQWFSDYINGHLLETHHGARIEDIETGSDLAALLGSRLNLSPTNQATLQGQTRGQNVLDALSSSDLSPAQVQVGSLPSHTEPGHSGLEPPSLSVQIDGSIATSPIDPDSAHPTGRQVSYQSSTGTHDLDADSFAAGHGLPADAAARRFVDAYFRNVNGAYPFVNQAKILENLETLGDLAQRLRDSQSTLLYLVMSIGCTTLERASRVPRDTAKQFKVAYAEIIQECVCRDSIESVQILMLLALYSLFDPAGALVYSIVGIAARQAITIGLARRPADENTYPPAETELRHRLYWSIFALDRMMAVSQGLPVALPDNADVPFPGLTVEEFASGERITYARRLQTSRHVIQLRQLEGRILEQIHFRREAEIAELTPLDRRATLSSLRATIEDWHSQGCLMSPIGGDNTTIHSTTTWLSARYYYLLLLLYYPNHFNSSAGAVSRQELQQFAQRQLQATSALFQQQQLPLNCNTLYRLMPICLVLMYDFVAICRSANWTSQSTFPFLARDEVAVALSVLEAFPKEWSLAHRAAQVVRQFAGVISGGMAAFFSDEAVFPLGAAGGATTTGENAVGEVYGGKESLPVLMKPCIARLTSLMQEMMGKSTCFQFVEYPSDDNKRPESQGAAMSHQKPYQPYQQQQLQQQTLPPAMSQVAINRDEMDGIQQVGVGDDDVIGYGWGAIDLDFL</sequence>
<keyword evidence="2" id="KW-1185">Reference proteome</keyword>
<reference evidence="1" key="1">
    <citation type="submission" date="2022-06" db="EMBL/GenBank/DDBJ databases">
        <title>Fusarium solani species complex genomes reveal bases of compartmentalisation and animal pathogenesis.</title>
        <authorList>
            <person name="Tsai I.J."/>
        </authorList>
    </citation>
    <scope>NUCLEOTIDE SEQUENCE</scope>
    <source>
        <strain evidence="1">Fu6.1</strain>
    </source>
</reference>
<protein>
    <submittedName>
        <fullName evidence="1">MFS domain-containing protein</fullName>
    </submittedName>
</protein>
<evidence type="ECO:0000313" key="1">
    <source>
        <dbReference type="EMBL" id="KAI8671658.1"/>
    </source>
</evidence>
<comment type="caution">
    <text evidence="1">The sequence shown here is derived from an EMBL/GenBank/DDBJ whole genome shotgun (WGS) entry which is preliminary data.</text>
</comment>
<organism evidence="1 2">
    <name type="scientific">Fusarium keratoplasticum</name>
    <dbReference type="NCBI Taxonomy" id="1328300"/>
    <lineage>
        <taxon>Eukaryota</taxon>
        <taxon>Fungi</taxon>
        <taxon>Dikarya</taxon>
        <taxon>Ascomycota</taxon>
        <taxon>Pezizomycotina</taxon>
        <taxon>Sordariomycetes</taxon>
        <taxon>Hypocreomycetidae</taxon>
        <taxon>Hypocreales</taxon>
        <taxon>Nectriaceae</taxon>
        <taxon>Fusarium</taxon>
        <taxon>Fusarium solani species complex</taxon>
    </lineage>
</organism>
<dbReference type="EMBL" id="CM046506">
    <property type="protein sequence ID" value="KAI8671658.1"/>
    <property type="molecule type" value="Genomic_DNA"/>
</dbReference>
<accession>A0ACC0R216</accession>
<dbReference type="Proteomes" id="UP001065298">
    <property type="component" value="Chromosome 4"/>
</dbReference>
<name>A0ACC0R216_9HYPO</name>
<gene>
    <name evidence="1" type="ORF">NCS57_00641600</name>
</gene>